<reference evidence="3" key="1">
    <citation type="journal article" date="2019" name="Int. J. Syst. Evol. Microbiol.">
        <title>The Global Catalogue of Microorganisms (GCM) 10K type strain sequencing project: providing services to taxonomists for standard genome sequencing and annotation.</title>
        <authorList>
            <consortium name="The Broad Institute Genomics Platform"/>
            <consortium name="The Broad Institute Genome Sequencing Center for Infectious Disease"/>
            <person name="Wu L."/>
            <person name="Ma J."/>
        </authorList>
    </citation>
    <scope>NUCLEOTIDE SEQUENCE [LARGE SCALE GENOMIC DNA]</scope>
    <source>
        <strain evidence="3">CGMCC 4.7349</strain>
    </source>
</reference>
<organism evidence="2 3">
    <name type="scientific">Streptomyces lasiicapitis</name>
    <dbReference type="NCBI Taxonomy" id="1923961"/>
    <lineage>
        <taxon>Bacteria</taxon>
        <taxon>Bacillati</taxon>
        <taxon>Actinomycetota</taxon>
        <taxon>Actinomycetes</taxon>
        <taxon>Kitasatosporales</taxon>
        <taxon>Streptomycetaceae</taxon>
        <taxon>Streptomyces</taxon>
    </lineage>
</organism>
<dbReference type="RefSeq" id="WP_189177863.1">
    <property type="nucleotide sequence ID" value="NZ_BMNG01000033.1"/>
</dbReference>
<comment type="caution">
    <text evidence="2">The sequence shown here is derived from an EMBL/GenBank/DDBJ whole genome shotgun (WGS) entry which is preliminary data.</text>
</comment>
<feature type="compositionally biased region" description="Basic residues" evidence="1">
    <location>
        <begin position="159"/>
        <end position="178"/>
    </location>
</feature>
<feature type="compositionally biased region" description="Basic residues" evidence="1">
    <location>
        <begin position="117"/>
        <end position="126"/>
    </location>
</feature>
<dbReference type="EMBL" id="BMNG01000033">
    <property type="protein sequence ID" value="GGO60113.1"/>
    <property type="molecule type" value="Genomic_DNA"/>
</dbReference>
<evidence type="ECO:0000313" key="3">
    <source>
        <dbReference type="Proteomes" id="UP000656881"/>
    </source>
</evidence>
<keyword evidence="3" id="KW-1185">Reference proteome</keyword>
<gene>
    <name evidence="2" type="ORF">GCM10012286_83260</name>
</gene>
<feature type="compositionally biased region" description="Basic and acidic residues" evidence="1">
    <location>
        <begin position="146"/>
        <end position="158"/>
    </location>
</feature>
<feature type="compositionally biased region" description="Acidic residues" evidence="1">
    <location>
        <begin position="134"/>
        <end position="145"/>
    </location>
</feature>
<proteinExistence type="predicted"/>
<evidence type="ECO:0000256" key="1">
    <source>
        <dbReference type="SAM" id="MobiDB-lite"/>
    </source>
</evidence>
<dbReference type="Proteomes" id="UP000656881">
    <property type="component" value="Unassembled WGS sequence"/>
</dbReference>
<sequence length="284" mass="31490">MTATTDPHHVPLPPEEPSLPAPPDDNGDAGGAGGGEKASKRWWATAAVKRLPRLPRTGSKPASGPPAREERPADLPDGGDGEQLHDAEQPEHADADGDGNAGRDEPVVARARPDTRRARRRARLTRRPTTPADDVQDDDVQDDEEGAQRDEENNERVHARAVNKRAARDKRRRSPRRSRSYDTRDLHQWWWSLAPSARFLIYNGPAAVVGYVSHWPQNIRSLLNECHQETDNVLAAVIVGVVLCVVVDHFLDRRSRHWWGPLPWLCRIPLASCVLGVLIFAPGA</sequence>
<evidence type="ECO:0000313" key="2">
    <source>
        <dbReference type="EMBL" id="GGO60113.1"/>
    </source>
</evidence>
<feature type="region of interest" description="Disordered" evidence="1">
    <location>
        <begin position="1"/>
        <end position="179"/>
    </location>
</feature>
<feature type="compositionally biased region" description="Basic and acidic residues" evidence="1">
    <location>
        <begin position="82"/>
        <end position="116"/>
    </location>
</feature>
<protein>
    <submittedName>
        <fullName evidence="2">Uncharacterized protein</fullName>
    </submittedName>
</protein>
<accession>A0ABQ2MWJ2</accession>
<feature type="compositionally biased region" description="Pro residues" evidence="1">
    <location>
        <begin position="10"/>
        <end position="23"/>
    </location>
</feature>
<name>A0ABQ2MWJ2_9ACTN</name>